<dbReference type="PROSITE" id="PS50850">
    <property type="entry name" value="MFS"/>
    <property type="match status" value="1"/>
</dbReference>
<accession>A0A9Q3BFK3</accession>
<dbReference type="FunFam" id="1.20.1250.20:FF:000013">
    <property type="entry name" value="MFS general substrate transporter"/>
    <property type="match status" value="1"/>
</dbReference>
<feature type="transmembrane region" description="Helical" evidence="6">
    <location>
        <begin position="174"/>
        <end position="195"/>
    </location>
</feature>
<evidence type="ECO:0000256" key="2">
    <source>
        <dbReference type="ARBA" id="ARBA00022448"/>
    </source>
</evidence>
<feature type="transmembrane region" description="Helical" evidence="6">
    <location>
        <begin position="404"/>
        <end position="425"/>
    </location>
</feature>
<feature type="domain" description="Major facilitator superfamily (MFS) profile" evidence="7">
    <location>
        <begin position="48"/>
        <end position="462"/>
    </location>
</feature>
<dbReference type="GO" id="GO:0016020">
    <property type="term" value="C:membrane"/>
    <property type="evidence" value="ECO:0007669"/>
    <property type="project" value="UniProtKB-SubCell"/>
</dbReference>
<dbReference type="Pfam" id="PF07690">
    <property type="entry name" value="MFS_1"/>
    <property type="match status" value="1"/>
</dbReference>
<comment type="subcellular location">
    <subcellularLocation>
        <location evidence="1">Membrane</location>
        <topology evidence="1">Multi-pass membrane protein</topology>
    </subcellularLocation>
</comment>
<proteinExistence type="predicted"/>
<evidence type="ECO:0000256" key="3">
    <source>
        <dbReference type="ARBA" id="ARBA00022692"/>
    </source>
</evidence>
<dbReference type="OrthoDB" id="2985014at2759"/>
<dbReference type="Proteomes" id="UP000765509">
    <property type="component" value="Unassembled WGS sequence"/>
</dbReference>
<dbReference type="SUPFAM" id="SSF103473">
    <property type="entry name" value="MFS general substrate transporter"/>
    <property type="match status" value="1"/>
</dbReference>
<dbReference type="PANTHER" id="PTHR43791:SF85">
    <property type="entry name" value="TRANSPORTER, PUTATIVE (AFU_ORTHOLOGUE AFUA_6G00710)-RELATED"/>
    <property type="match status" value="1"/>
</dbReference>
<dbReference type="FunFam" id="1.20.1250.20:FF:000034">
    <property type="entry name" value="MFS general substrate transporter"/>
    <property type="match status" value="1"/>
</dbReference>
<protein>
    <recommendedName>
        <fullName evidence="7">Major facilitator superfamily (MFS) profile domain-containing protein</fullName>
    </recommendedName>
</protein>
<sequence length="509" mass="56770">MEQTVAILRSAQKQSTRVFKTTSHDESPVMCVESSEERKALWKLDISILPILSMFFLLNYLDRANLGNARVAGLQKDLHMTDYQYSISLTATIVPYVAADLPATLLQKKIGPNIFLPTMITIWGIVTTLQGFVRSYSGLIVARILLGIAEGGMFPGIVVYLSTFYSRRELQTRIALFYSSASLSGAFSGLLAYAIVHLDGRASLVGWRWIFIIEGLFTVFWGLLSLFIFPESIDSSKFLTITQKILLKKRLENHGPVICGEEERFSFSEVLAGLKSPHVLINSLSTFMMGIAVSSLLYFQPTIINSLGYSAVLSQLLSVPPFAVAFIFMLGTAFLSDSLRARGLTACCCTLLSTIGFLIFYLAKTHQRSLKYASLFLSISGSYSTIPALYAWQSNNSEGYYRRATAIALGFVSANSGGVLATWLFPQSEKPQYRTGTRVDLICSIGIVITSIINLLWLRSSNSYKQTHREQILAKYRLQDGAEAQDDFNEQKRARKELGDKHPDFIYTY</sequence>
<keyword evidence="3 6" id="KW-0812">Transmembrane</keyword>
<feature type="transmembrane region" description="Helical" evidence="6">
    <location>
        <begin position="343"/>
        <end position="363"/>
    </location>
</feature>
<dbReference type="InterPro" id="IPR036259">
    <property type="entry name" value="MFS_trans_sf"/>
</dbReference>
<dbReference type="EMBL" id="AVOT02000688">
    <property type="protein sequence ID" value="MBW0464046.1"/>
    <property type="molecule type" value="Genomic_DNA"/>
</dbReference>
<feature type="transmembrane region" description="Helical" evidence="6">
    <location>
        <begin position="207"/>
        <end position="229"/>
    </location>
</feature>
<dbReference type="InterPro" id="IPR011701">
    <property type="entry name" value="MFS"/>
</dbReference>
<evidence type="ECO:0000313" key="9">
    <source>
        <dbReference type="Proteomes" id="UP000765509"/>
    </source>
</evidence>
<dbReference type="InterPro" id="IPR020846">
    <property type="entry name" value="MFS_dom"/>
</dbReference>
<feature type="transmembrane region" description="Helical" evidence="6">
    <location>
        <begin position="114"/>
        <end position="133"/>
    </location>
</feature>
<feature type="transmembrane region" description="Helical" evidence="6">
    <location>
        <begin position="139"/>
        <end position="162"/>
    </location>
</feature>
<reference evidence="8" key="1">
    <citation type="submission" date="2021-03" db="EMBL/GenBank/DDBJ databases">
        <title>Draft genome sequence of rust myrtle Austropuccinia psidii MF-1, a brazilian biotype.</title>
        <authorList>
            <person name="Quecine M.C."/>
            <person name="Pachon D.M.R."/>
            <person name="Bonatelli M.L."/>
            <person name="Correr F.H."/>
            <person name="Franceschini L.M."/>
            <person name="Leite T.F."/>
            <person name="Margarido G.R.A."/>
            <person name="Almeida C.A."/>
            <person name="Ferrarezi J.A."/>
            <person name="Labate C.A."/>
        </authorList>
    </citation>
    <scope>NUCLEOTIDE SEQUENCE</scope>
    <source>
        <strain evidence="8">MF-1</strain>
    </source>
</reference>
<feature type="transmembrane region" description="Helical" evidence="6">
    <location>
        <begin position="319"/>
        <end position="336"/>
    </location>
</feature>
<evidence type="ECO:0000256" key="1">
    <source>
        <dbReference type="ARBA" id="ARBA00004141"/>
    </source>
</evidence>
<keyword evidence="4 6" id="KW-1133">Transmembrane helix</keyword>
<dbReference type="PANTHER" id="PTHR43791">
    <property type="entry name" value="PERMEASE-RELATED"/>
    <property type="match status" value="1"/>
</dbReference>
<dbReference type="Gene3D" id="1.20.1250.20">
    <property type="entry name" value="MFS general substrate transporter like domains"/>
    <property type="match status" value="2"/>
</dbReference>
<gene>
    <name evidence="8" type="ORF">O181_003761</name>
</gene>
<evidence type="ECO:0000259" key="7">
    <source>
        <dbReference type="PROSITE" id="PS50850"/>
    </source>
</evidence>
<dbReference type="AlphaFoldDB" id="A0A9Q3BFK3"/>
<dbReference type="GO" id="GO:0022857">
    <property type="term" value="F:transmembrane transporter activity"/>
    <property type="evidence" value="ECO:0007669"/>
    <property type="project" value="InterPro"/>
</dbReference>
<organism evidence="8 9">
    <name type="scientific">Austropuccinia psidii MF-1</name>
    <dbReference type="NCBI Taxonomy" id="1389203"/>
    <lineage>
        <taxon>Eukaryota</taxon>
        <taxon>Fungi</taxon>
        <taxon>Dikarya</taxon>
        <taxon>Basidiomycota</taxon>
        <taxon>Pucciniomycotina</taxon>
        <taxon>Pucciniomycetes</taxon>
        <taxon>Pucciniales</taxon>
        <taxon>Sphaerophragmiaceae</taxon>
        <taxon>Austropuccinia</taxon>
    </lineage>
</organism>
<name>A0A9Q3BFK3_9BASI</name>
<feature type="transmembrane region" description="Helical" evidence="6">
    <location>
        <begin position="375"/>
        <end position="392"/>
    </location>
</feature>
<keyword evidence="9" id="KW-1185">Reference proteome</keyword>
<evidence type="ECO:0000256" key="6">
    <source>
        <dbReference type="SAM" id="Phobius"/>
    </source>
</evidence>
<feature type="transmembrane region" description="Helical" evidence="6">
    <location>
        <begin position="279"/>
        <end position="299"/>
    </location>
</feature>
<keyword evidence="2" id="KW-0813">Transport</keyword>
<evidence type="ECO:0000256" key="5">
    <source>
        <dbReference type="ARBA" id="ARBA00023136"/>
    </source>
</evidence>
<evidence type="ECO:0000313" key="8">
    <source>
        <dbReference type="EMBL" id="MBW0464046.1"/>
    </source>
</evidence>
<comment type="caution">
    <text evidence="8">The sequence shown here is derived from an EMBL/GenBank/DDBJ whole genome shotgun (WGS) entry which is preliminary data.</text>
</comment>
<keyword evidence="5 6" id="KW-0472">Membrane</keyword>
<feature type="transmembrane region" description="Helical" evidence="6">
    <location>
        <begin position="437"/>
        <end position="458"/>
    </location>
</feature>
<evidence type="ECO:0000256" key="4">
    <source>
        <dbReference type="ARBA" id="ARBA00022989"/>
    </source>
</evidence>